<evidence type="ECO:0000313" key="3">
    <source>
        <dbReference type="EMBL" id="KAF9476594.1"/>
    </source>
</evidence>
<gene>
    <name evidence="3" type="ORF">BDN70DRAFT_159673</name>
</gene>
<feature type="compositionally biased region" description="Low complexity" evidence="1">
    <location>
        <begin position="537"/>
        <end position="546"/>
    </location>
</feature>
<dbReference type="Proteomes" id="UP000807469">
    <property type="component" value="Unassembled WGS sequence"/>
</dbReference>
<dbReference type="Pfam" id="PF25318">
    <property type="entry name" value="WHD_GDS1"/>
    <property type="match status" value="1"/>
</dbReference>
<reference evidence="3" key="1">
    <citation type="submission" date="2020-11" db="EMBL/GenBank/DDBJ databases">
        <authorList>
            <consortium name="DOE Joint Genome Institute"/>
            <person name="Ahrendt S."/>
            <person name="Riley R."/>
            <person name="Andreopoulos W."/>
            <person name="Labutti K."/>
            <person name="Pangilinan J."/>
            <person name="Ruiz-Duenas F.J."/>
            <person name="Barrasa J.M."/>
            <person name="Sanchez-Garcia M."/>
            <person name="Camarero S."/>
            <person name="Miyauchi S."/>
            <person name="Serrano A."/>
            <person name="Linde D."/>
            <person name="Babiker R."/>
            <person name="Drula E."/>
            <person name="Ayuso-Fernandez I."/>
            <person name="Pacheco R."/>
            <person name="Padilla G."/>
            <person name="Ferreira P."/>
            <person name="Barriuso J."/>
            <person name="Kellner H."/>
            <person name="Castanera R."/>
            <person name="Alfaro M."/>
            <person name="Ramirez L."/>
            <person name="Pisabarro A.G."/>
            <person name="Kuo A."/>
            <person name="Tritt A."/>
            <person name="Lipzen A."/>
            <person name="He G."/>
            <person name="Yan M."/>
            <person name="Ng V."/>
            <person name="Cullen D."/>
            <person name="Martin F."/>
            <person name="Rosso M.-N."/>
            <person name="Henrissat B."/>
            <person name="Hibbett D."/>
            <person name="Martinez A.T."/>
            <person name="Grigoriev I.V."/>
        </authorList>
    </citation>
    <scope>NUCLEOTIDE SEQUENCE</scope>
    <source>
        <strain evidence="3">CIRM-BRFM 674</strain>
    </source>
</reference>
<feature type="compositionally biased region" description="Low complexity" evidence="1">
    <location>
        <begin position="302"/>
        <end position="315"/>
    </location>
</feature>
<dbReference type="InterPro" id="IPR036887">
    <property type="entry name" value="HTH_APSES_sf"/>
</dbReference>
<feature type="domain" description="GDS1 winged helix" evidence="2">
    <location>
        <begin position="32"/>
        <end position="108"/>
    </location>
</feature>
<dbReference type="SUPFAM" id="SSF54616">
    <property type="entry name" value="DNA-binding domain of Mlu1-box binding protein MBP1"/>
    <property type="match status" value="1"/>
</dbReference>
<accession>A0A9P5YXY3</accession>
<feature type="compositionally biased region" description="Acidic residues" evidence="1">
    <location>
        <begin position="368"/>
        <end position="390"/>
    </location>
</feature>
<organism evidence="3 4">
    <name type="scientific">Pholiota conissans</name>
    <dbReference type="NCBI Taxonomy" id="109636"/>
    <lineage>
        <taxon>Eukaryota</taxon>
        <taxon>Fungi</taxon>
        <taxon>Dikarya</taxon>
        <taxon>Basidiomycota</taxon>
        <taxon>Agaricomycotina</taxon>
        <taxon>Agaricomycetes</taxon>
        <taxon>Agaricomycetidae</taxon>
        <taxon>Agaricales</taxon>
        <taxon>Agaricineae</taxon>
        <taxon>Strophariaceae</taxon>
        <taxon>Pholiota</taxon>
    </lineage>
</organism>
<feature type="region of interest" description="Disordered" evidence="1">
    <location>
        <begin position="924"/>
        <end position="973"/>
    </location>
</feature>
<evidence type="ECO:0000256" key="1">
    <source>
        <dbReference type="SAM" id="MobiDB-lite"/>
    </source>
</evidence>
<keyword evidence="4" id="KW-1185">Reference proteome</keyword>
<dbReference type="InterPro" id="IPR057511">
    <property type="entry name" value="WH_GDS1"/>
</dbReference>
<dbReference type="EMBL" id="MU155288">
    <property type="protein sequence ID" value="KAF9476594.1"/>
    <property type="molecule type" value="Genomic_DNA"/>
</dbReference>
<feature type="compositionally biased region" description="Low complexity" evidence="1">
    <location>
        <begin position="943"/>
        <end position="959"/>
    </location>
</feature>
<feature type="compositionally biased region" description="Acidic residues" evidence="1">
    <location>
        <begin position="257"/>
        <end position="268"/>
    </location>
</feature>
<evidence type="ECO:0000259" key="2">
    <source>
        <dbReference type="Pfam" id="PF25318"/>
    </source>
</evidence>
<dbReference type="AlphaFoldDB" id="A0A9P5YXY3"/>
<evidence type="ECO:0000313" key="4">
    <source>
        <dbReference type="Proteomes" id="UP000807469"/>
    </source>
</evidence>
<name>A0A9P5YXY3_9AGAR</name>
<dbReference type="GO" id="GO:0003677">
    <property type="term" value="F:DNA binding"/>
    <property type="evidence" value="ECO:0007669"/>
    <property type="project" value="InterPro"/>
</dbReference>
<feature type="region of interest" description="Disordered" evidence="1">
    <location>
        <begin position="532"/>
        <end position="566"/>
    </location>
</feature>
<feature type="compositionally biased region" description="Low complexity" evidence="1">
    <location>
        <begin position="780"/>
        <end position="811"/>
    </location>
</feature>
<protein>
    <recommendedName>
        <fullName evidence="2">GDS1 winged helix domain-containing protein</fullName>
    </recommendedName>
</protein>
<feature type="region of interest" description="Disordered" evidence="1">
    <location>
        <begin position="780"/>
        <end position="813"/>
    </location>
</feature>
<sequence length="973" mass="104909">MQSSQRQRPYHTRVRTNDAPATVFPPPGIVLHPDDAASKVFHAVARAFVSVDNRAMTIKDIADRASHHGLVCQNLSAAAQAVTTYLRAHKARCDRQQDQPLLLSHTLSGTPADDDLVPALYSRSGGDSAQPSDGRLTNFRKGTAVWYLSRATGIPCPFTRAGIRLCDYVQHEDDAHERSSRRERREVSCGLKRKRPLRGCVRRDSDEEDDGDEEEEEQRPPKVKLMLRLKPLLPKATPPTVEPQPEGSTSTRPIDVSESDDDDSDESMPVDSSSDDRDESPAAPALNHTKDESWSAPLYPRSSSIPISSHTPSTSEFIPSYPMPTQLQQQQQHISYRSPSVPFATPPPDSDDEADDYHVAMTKNYHDGEDDIDIGWDADLDSEGEEEGETVWESPGPRSPSAPLIHPSEITVKEEPRDVQGMLDAWEDFDTSVAVAEVLSKALETDVTRPQIKLEPLDPWGWDVNHAVEWPSEDPTHIKQEDFGVDSLFSAGPSSSPLTSQLGAFSYSDTQLGSEPDDDIAREYPTVRPRSKTVPATLPFFPTPSSVSPPTPLTSTSSSSSSREPSVPSTALVTLLQSLSVDTGASTVAFTLPPPTPCVSPLQTRCQPTFPLNRPVVVTTCQPCKPAISATQIEGISVYQMILGAFQLLRRIDTDFVNLAPILAIAGAALSANEVPVNAMVVTKGSPEICGTWVPLAAAQAYVQTHLADATGKCAEADRDALRVFLSDTLVELFPPALQEFHRAPPARGLNQFGLHFLSMVQAAKWEAVMDGSNAIHTGSSVASGSVSSAGSTPGSFMTAGSSSPTSTSPPGSLPARPFLLGFGDRHVEKDAPLSATEQQLFHELCVIPDWDRDGEGEDGAMDVDLPTSSSLPENMVALMDLSGALPPAPMSPLSVLSESPLSSPMSSPTITSARLVSAAIVRKRTESTETQKPLRRSKRVADAQLAQPAARGAAAPVRTRGRKVASSRNSLS</sequence>
<dbReference type="Gene3D" id="3.10.260.10">
    <property type="entry name" value="Transcription regulator HTH, APSES-type DNA-binding domain"/>
    <property type="match status" value="1"/>
</dbReference>
<comment type="caution">
    <text evidence="3">The sequence shown here is derived from an EMBL/GenBank/DDBJ whole genome shotgun (WGS) entry which is preliminary data.</text>
</comment>
<proteinExistence type="predicted"/>
<feature type="region of interest" description="Disordered" evidence="1">
    <location>
        <begin position="1"/>
        <end position="21"/>
    </location>
</feature>
<feature type="region of interest" description="Disordered" evidence="1">
    <location>
        <begin position="202"/>
        <end position="406"/>
    </location>
</feature>
<feature type="compositionally biased region" description="Acidic residues" evidence="1">
    <location>
        <begin position="206"/>
        <end position="217"/>
    </location>
</feature>
<dbReference type="OrthoDB" id="5597783at2759"/>
<feature type="compositionally biased region" description="Low complexity" evidence="1">
    <location>
        <begin position="553"/>
        <end position="566"/>
    </location>
</feature>